<name>A0ABP8R0Y0_9SPHI</name>
<dbReference type="Proteomes" id="UP001500394">
    <property type="component" value="Unassembled WGS sequence"/>
</dbReference>
<evidence type="ECO:0000259" key="3">
    <source>
        <dbReference type="Pfam" id="PF16344"/>
    </source>
</evidence>
<evidence type="ECO:0000256" key="1">
    <source>
        <dbReference type="SAM" id="Phobius"/>
    </source>
</evidence>
<proteinExistence type="predicted"/>
<dbReference type="InterPro" id="IPR012373">
    <property type="entry name" value="Ferrdict_sens_TM"/>
</dbReference>
<dbReference type="Gene3D" id="3.55.50.30">
    <property type="match status" value="1"/>
</dbReference>
<reference evidence="5" key="1">
    <citation type="journal article" date="2019" name="Int. J. Syst. Evol. Microbiol.">
        <title>The Global Catalogue of Microorganisms (GCM) 10K type strain sequencing project: providing services to taxonomists for standard genome sequencing and annotation.</title>
        <authorList>
            <consortium name="The Broad Institute Genomics Platform"/>
            <consortium name="The Broad Institute Genome Sequencing Center for Infectious Disease"/>
            <person name="Wu L."/>
            <person name="Ma J."/>
        </authorList>
    </citation>
    <scope>NUCLEOTIDE SEQUENCE [LARGE SCALE GENOMIC DNA]</scope>
    <source>
        <strain evidence="5">JCM 17858</strain>
    </source>
</reference>
<dbReference type="Pfam" id="PF04773">
    <property type="entry name" value="FecR"/>
    <property type="match status" value="1"/>
</dbReference>
<dbReference type="EMBL" id="BAABGR010000015">
    <property type="protein sequence ID" value="GAA4515173.1"/>
    <property type="molecule type" value="Genomic_DNA"/>
</dbReference>
<dbReference type="InterPro" id="IPR006860">
    <property type="entry name" value="FecR"/>
</dbReference>
<accession>A0ABP8R0Y0</accession>
<organism evidence="4 5">
    <name type="scientific">Sphingobacterium thermophilum</name>
    <dbReference type="NCBI Taxonomy" id="768534"/>
    <lineage>
        <taxon>Bacteria</taxon>
        <taxon>Pseudomonadati</taxon>
        <taxon>Bacteroidota</taxon>
        <taxon>Sphingobacteriia</taxon>
        <taxon>Sphingobacteriales</taxon>
        <taxon>Sphingobacteriaceae</taxon>
        <taxon>Sphingobacterium</taxon>
    </lineage>
</organism>
<gene>
    <name evidence="4" type="ORF">GCM10023173_12650</name>
</gene>
<evidence type="ECO:0000259" key="2">
    <source>
        <dbReference type="Pfam" id="PF04773"/>
    </source>
</evidence>
<feature type="domain" description="FecR protein" evidence="2">
    <location>
        <begin position="178"/>
        <end position="272"/>
    </location>
</feature>
<dbReference type="Pfam" id="PF16344">
    <property type="entry name" value="FecR_C"/>
    <property type="match status" value="1"/>
</dbReference>
<evidence type="ECO:0000313" key="5">
    <source>
        <dbReference type="Proteomes" id="UP001500394"/>
    </source>
</evidence>
<dbReference type="Gene3D" id="2.60.120.1440">
    <property type="match status" value="1"/>
</dbReference>
<evidence type="ECO:0000313" key="4">
    <source>
        <dbReference type="EMBL" id="GAA4515173.1"/>
    </source>
</evidence>
<feature type="domain" description="Protein FecR C-terminal" evidence="3">
    <location>
        <begin position="316"/>
        <end position="384"/>
    </location>
</feature>
<keyword evidence="5" id="KW-1185">Reference proteome</keyword>
<sequence>MHHHQEEVSRISFLIRKKINDHLTDTEEKELKSWISQSPKNKELYDRCLNTAEQQQAFRFLQNINVAAAWQDLKLQEEKPQKINSPKLLQIVGYVAACLCIMLTTAVLIRRNQETAPTAQQSVNVDYKPAQNKATIRLSNGKHISLDNNHEAIIIKSNSITYNDGQKVTSTEELTSAQITTPRGGYYKVILPDGTKVQLNAESSMTYPLAFKGDKREVSISGEVYFEVTPARNKPFIVHSSTQVVEVLGTTFNINAYDNSKVKTSLVEGKVKVYSKTNSSLAPKFLTPGQQSICAASNIAVKAIELETELAWIQGKFNFDKKTLKEVMEEISRWYNIDVIIDKDVPNIEFFGGTFRNNNLSTILTLLEQNDISYTLTEDRKLYIKRL</sequence>
<dbReference type="PANTHER" id="PTHR30273:SF2">
    <property type="entry name" value="PROTEIN FECR"/>
    <property type="match status" value="1"/>
</dbReference>
<keyword evidence="1" id="KW-1133">Transmembrane helix</keyword>
<dbReference type="PANTHER" id="PTHR30273">
    <property type="entry name" value="PERIPLASMIC SIGNAL SENSOR AND SIGMA FACTOR ACTIVATOR FECR-RELATED"/>
    <property type="match status" value="1"/>
</dbReference>
<keyword evidence="1" id="KW-0812">Transmembrane</keyword>
<dbReference type="InterPro" id="IPR032508">
    <property type="entry name" value="FecR_C"/>
</dbReference>
<comment type="caution">
    <text evidence="4">The sequence shown here is derived from an EMBL/GenBank/DDBJ whole genome shotgun (WGS) entry which is preliminary data.</text>
</comment>
<keyword evidence="1" id="KW-0472">Membrane</keyword>
<protein>
    <submittedName>
        <fullName evidence="4">DUF4974 domain-containing protein</fullName>
    </submittedName>
</protein>
<dbReference type="RefSeq" id="WP_345066268.1">
    <property type="nucleotide sequence ID" value="NZ_BAABGR010000015.1"/>
</dbReference>
<feature type="transmembrane region" description="Helical" evidence="1">
    <location>
        <begin position="88"/>
        <end position="109"/>
    </location>
</feature>